<gene>
    <name evidence="2" type="ORF">UFOPK3004_02039</name>
</gene>
<dbReference type="SUPFAM" id="SSF53474">
    <property type="entry name" value="alpha/beta-Hydrolases"/>
    <property type="match status" value="1"/>
</dbReference>
<protein>
    <submittedName>
        <fullName evidence="2">Unannotated protein</fullName>
    </submittedName>
</protein>
<organism evidence="2">
    <name type="scientific">freshwater metagenome</name>
    <dbReference type="NCBI Taxonomy" id="449393"/>
    <lineage>
        <taxon>unclassified sequences</taxon>
        <taxon>metagenomes</taxon>
        <taxon>ecological metagenomes</taxon>
    </lineage>
</organism>
<dbReference type="EMBL" id="CAFAAL010000314">
    <property type="protein sequence ID" value="CAB4824657.1"/>
    <property type="molecule type" value="Genomic_DNA"/>
</dbReference>
<dbReference type="Pfam" id="PF07224">
    <property type="entry name" value="Chlorophyllase"/>
    <property type="match status" value="1"/>
</dbReference>
<feature type="transmembrane region" description="Helical" evidence="1">
    <location>
        <begin position="20"/>
        <end position="39"/>
    </location>
</feature>
<accession>A0A6J6ZVV0</accession>
<evidence type="ECO:0000313" key="2">
    <source>
        <dbReference type="EMBL" id="CAB4824657.1"/>
    </source>
</evidence>
<dbReference type="Gene3D" id="3.40.50.1820">
    <property type="entry name" value="alpha/beta hydrolase"/>
    <property type="match status" value="1"/>
</dbReference>
<dbReference type="AlphaFoldDB" id="A0A6J6ZVV0"/>
<proteinExistence type="predicted"/>
<reference evidence="2" key="1">
    <citation type="submission" date="2020-05" db="EMBL/GenBank/DDBJ databases">
        <authorList>
            <person name="Chiriac C."/>
            <person name="Salcher M."/>
            <person name="Ghai R."/>
            <person name="Kavagutti S V."/>
        </authorList>
    </citation>
    <scope>NUCLEOTIDE SEQUENCE</scope>
</reference>
<keyword evidence="1" id="KW-0812">Transmembrane</keyword>
<keyword evidence="1" id="KW-1133">Transmembrane helix</keyword>
<keyword evidence="1" id="KW-0472">Membrane</keyword>
<name>A0A6J6ZVV0_9ZZZZ</name>
<dbReference type="InterPro" id="IPR017395">
    <property type="entry name" value="Chlorophyllase-like"/>
</dbReference>
<sequence length="630" mass="70107">MPHLTLFKFKTTQTSHLSFYQIGLLLIVLLTGCAPPIGITKVTPEESYQIATTTPLSQVGTLSNKTKAVLHRHNLLELYDSNPQQALLDLHKIALTDERRDLLFALAEISYAYGESLPKDSSESVSGQSARDVYLQSAVYAYLYLLGDSKEPSPSPYDNRFREACEIYNRALGLSFQQANDDSLKLVAGQRRLASGSLAISLATKNFRWNMNAFEAFYPADDFDVYGLTVRNSTPGLGLPIIGLTHKSTEEPNGGTLPITAFLRVNGNLSDFEEGRGSAKLELYSAYDNNEVTVNGQHIPLETDTTAPLAYRLNDAQLWNEGLKNFLSDDEQFKNHVLLHQPYQPGLIPVVMVHGTGSSPVWWAEMVNTLRNDPFIRSHYQFWFYEYASSALILKSAEDLRDTLTDKVKQFDPQNKEPAMNKMVVIGHSQGGLLTNLTAVDSGNKLWEAISDQPFESLDANPKMKSILKEALFFNHLPFVKRVIYISTPHRGSFLSKDWVRTMTRSLVTMPVTLVQGGFEKFDELSGQIKLPASFHDKLPTSADSMSSDNPILKALVDLPLAPGITANSIVAVLPNQDIKTGNDGVVEYTSAHIDDVESEYIVRTGHSAQGHPLAIEEVRRILLRNIKQE</sequence>
<dbReference type="InterPro" id="IPR029058">
    <property type="entry name" value="AB_hydrolase_fold"/>
</dbReference>
<evidence type="ECO:0000256" key="1">
    <source>
        <dbReference type="SAM" id="Phobius"/>
    </source>
</evidence>